<evidence type="ECO:0008006" key="3">
    <source>
        <dbReference type="Google" id="ProtNLM"/>
    </source>
</evidence>
<dbReference type="Proteomes" id="UP000003860">
    <property type="component" value="Unassembled WGS sequence"/>
</dbReference>
<sequence length="145" mass="16407">MRGKNTIYGSKEACRQCPNRCTGGKSPKTVSFGPKTKYVPVRMYGSPSIKLNPVPADIPLSPFNHTLDRKDYIPRKVVLRIKEDIAKIKERMCLSEHPFGTVKWYHGAYYLLCKGKEKASAELGLSFLAYNIRRAINMVGVKSKR</sequence>
<name>F1TC00_9FIRM</name>
<protein>
    <recommendedName>
        <fullName evidence="3">Transposase DDE domain-containing protein</fullName>
    </recommendedName>
</protein>
<reference evidence="1" key="2">
    <citation type="submission" date="2011-01" db="EMBL/GenBank/DDBJ databases">
        <title>The Non-contiguous Finished genome of Clostridium papyrosolvens.</title>
        <authorList>
            <person name="Lucas S."/>
            <person name="Copeland A."/>
            <person name="Lapidus A."/>
            <person name="Cheng J.-F."/>
            <person name="Goodwin L."/>
            <person name="Pitluck S."/>
            <person name="Misra M."/>
            <person name="Chertkov O."/>
            <person name="Detter J.C."/>
            <person name="Han C."/>
            <person name="Tapia R."/>
            <person name="Land M."/>
            <person name="Hauser L."/>
            <person name="Kyrpides N."/>
            <person name="Ivanova N."/>
            <person name="Pagani I."/>
            <person name="Mouttaki H."/>
            <person name="He Z."/>
            <person name="Zhou J."/>
            <person name="Hemme C.L."/>
            <person name="Woyke T."/>
        </authorList>
    </citation>
    <scope>NUCLEOTIDE SEQUENCE [LARGE SCALE GENOMIC DNA]</scope>
    <source>
        <strain evidence="1">DSM 2782</strain>
    </source>
</reference>
<keyword evidence="2" id="KW-1185">Reference proteome</keyword>
<dbReference type="OrthoDB" id="9789070at2"/>
<dbReference type="EMBL" id="ACXX02000005">
    <property type="protein sequence ID" value="EGD48171.1"/>
    <property type="molecule type" value="Genomic_DNA"/>
</dbReference>
<dbReference type="AlphaFoldDB" id="F1TC00"/>
<comment type="caution">
    <text evidence="1">The sequence shown here is derived from an EMBL/GenBank/DDBJ whole genome shotgun (WGS) entry which is preliminary data.</text>
</comment>
<dbReference type="STRING" id="588581.Cpap_2868"/>
<gene>
    <name evidence="1" type="ORF">Cpap_2868</name>
</gene>
<reference evidence="1" key="1">
    <citation type="submission" date="2009-07" db="EMBL/GenBank/DDBJ databases">
        <authorList>
            <consortium name="US DOE Joint Genome Institute (JGI-PGF)"/>
            <person name="Lucas S."/>
            <person name="Copeland A."/>
            <person name="Lapidus A."/>
            <person name="Glavina del Rio T."/>
            <person name="Tice H."/>
            <person name="Bruce D."/>
            <person name="Goodwin L."/>
            <person name="Pitluck S."/>
            <person name="Larimer F."/>
            <person name="Land M.L."/>
            <person name="Mouttaki H."/>
            <person name="He Z."/>
            <person name="Zhou J."/>
            <person name="Hemme C.L."/>
        </authorList>
    </citation>
    <scope>NUCLEOTIDE SEQUENCE [LARGE SCALE GENOMIC DNA]</scope>
    <source>
        <strain evidence="1">DSM 2782</strain>
    </source>
</reference>
<evidence type="ECO:0000313" key="1">
    <source>
        <dbReference type="EMBL" id="EGD48171.1"/>
    </source>
</evidence>
<dbReference type="RefSeq" id="WP_004619002.1">
    <property type="nucleotide sequence ID" value="NZ_ACXX02000005.1"/>
</dbReference>
<dbReference type="eggNOG" id="COG3666">
    <property type="taxonomic scope" value="Bacteria"/>
</dbReference>
<evidence type="ECO:0000313" key="2">
    <source>
        <dbReference type="Proteomes" id="UP000003860"/>
    </source>
</evidence>
<organism evidence="1 2">
    <name type="scientific">Ruminiclostridium papyrosolvens DSM 2782</name>
    <dbReference type="NCBI Taxonomy" id="588581"/>
    <lineage>
        <taxon>Bacteria</taxon>
        <taxon>Bacillati</taxon>
        <taxon>Bacillota</taxon>
        <taxon>Clostridia</taxon>
        <taxon>Eubacteriales</taxon>
        <taxon>Oscillospiraceae</taxon>
        <taxon>Ruminiclostridium</taxon>
    </lineage>
</organism>
<proteinExistence type="predicted"/>
<accession>F1TC00</accession>